<dbReference type="AlphaFoldDB" id="A0ABD3UQG2"/>
<organism evidence="2 3">
    <name type="scientific">Sinanodonta woodiana</name>
    <name type="common">Chinese pond mussel</name>
    <name type="synonym">Anodonta woodiana</name>
    <dbReference type="NCBI Taxonomy" id="1069815"/>
    <lineage>
        <taxon>Eukaryota</taxon>
        <taxon>Metazoa</taxon>
        <taxon>Spiralia</taxon>
        <taxon>Lophotrochozoa</taxon>
        <taxon>Mollusca</taxon>
        <taxon>Bivalvia</taxon>
        <taxon>Autobranchia</taxon>
        <taxon>Heteroconchia</taxon>
        <taxon>Palaeoheterodonta</taxon>
        <taxon>Unionida</taxon>
        <taxon>Unionoidea</taxon>
        <taxon>Unionidae</taxon>
        <taxon>Unioninae</taxon>
        <taxon>Sinanodonta</taxon>
    </lineage>
</organism>
<reference evidence="2 3" key="1">
    <citation type="submission" date="2024-11" db="EMBL/GenBank/DDBJ databases">
        <title>Chromosome-level genome assembly of the freshwater bivalve Anodonta woodiana.</title>
        <authorList>
            <person name="Chen X."/>
        </authorList>
    </citation>
    <scope>NUCLEOTIDE SEQUENCE [LARGE SCALE GENOMIC DNA]</scope>
    <source>
        <strain evidence="2">MN2024</strain>
        <tissue evidence="2">Gills</tissue>
    </source>
</reference>
<evidence type="ECO:0000259" key="1">
    <source>
        <dbReference type="Pfam" id="PF22938"/>
    </source>
</evidence>
<dbReference type="Pfam" id="PF22938">
    <property type="entry name" value="Integrase_p58_C"/>
    <property type="match status" value="1"/>
</dbReference>
<evidence type="ECO:0000313" key="3">
    <source>
        <dbReference type="Proteomes" id="UP001634394"/>
    </source>
</evidence>
<comment type="caution">
    <text evidence="2">The sequence shown here is derived from an EMBL/GenBank/DDBJ whole genome shotgun (WGS) entry which is preliminary data.</text>
</comment>
<feature type="domain" description="Integrase p58-like C-terminal" evidence="1">
    <location>
        <begin position="42"/>
        <end position="74"/>
    </location>
</feature>
<accession>A0ABD3UQG2</accession>
<gene>
    <name evidence="2" type="ORF">ACJMK2_015470</name>
</gene>
<proteinExistence type="predicted"/>
<evidence type="ECO:0000313" key="2">
    <source>
        <dbReference type="EMBL" id="KAL3851759.1"/>
    </source>
</evidence>
<dbReference type="InterPro" id="IPR054465">
    <property type="entry name" value="Integrase_p58-like_C"/>
</dbReference>
<sequence>MKRQYDFRARKPNFNKGDAVWLYYPHQPISKCKKLQCNWDSPYLITCKLNDVLYRVQKDRRSKPKVVHSDRLRPYLSQDKPNWLLS</sequence>
<keyword evidence="3" id="KW-1185">Reference proteome</keyword>
<name>A0ABD3UQG2_SINWO</name>
<protein>
    <recommendedName>
        <fullName evidence="1">Integrase p58-like C-terminal domain-containing protein</fullName>
    </recommendedName>
</protein>
<dbReference type="Proteomes" id="UP001634394">
    <property type="component" value="Unassembled WGS sequence"/>
</dbReference>
<dbReference type="EMBL" id="JBJQND010000015">
    <property type="protein sequence ID" value="KAL3851759.1"/>
    <property type="molecule type" value="Genomic_DNA"/>
</dbReference>